<evidence type="ECO:0000259" key="4">
    <source>
        <dbReference type="Pfam" id="PF13649"/>
    </source>
</evidence>
<protein>
    <submittedName>
        <fullName evidence="5">Class I SAM-dependent methyltransferase</fullName>
    </submittedName>
</protein>
<keyword evidence="1 5" id="KW-0489">Methyltransferase</keyword>
<dbReference type="InterPro" id="IPR029063">
    <property type="entry name" value="SAM-dependent_MTases_sf"/>
</dbReference>
<organism evidence="5 6">
    <name type="scientific">Nonomuraea spiralis</name>
    <dbReference type="NCBI Taxonomy" id="46182"/>
    <lineage>
        <taxon>Bacteria</taxon>
        <taxon>Bacillati</taxon>
        <taxon>Actinomycetota</taxon>
        <taxon>Actinomycetes</taxon>
        <taxon>Streptosporangiales</taxon>
        <taxon>Streptosporangiaceae</taxon>
        <taxon>Nonomuraea</taxon>
    </lineage>
</organism>
<sequence>MEAHPHHAHDHDHAHEHAHGGESRLADMLDLDAELLGTYLDELTAWVAEQAAGTPRTVADLGAGTGTGTLALARRFPAATIVAVDRSPVMLDRVRAAAVGRGLGERVRAVQGDLDLALPPVGPVDLVWAAASLHHVEEPARLLREVHAALNPGGLLAVVEMDGLPRFLPDEAGAALEVRCREAVTRARTGPDAYPEWTPPLTAAGFEVTARRDFPIEVAARRDFPIEVGPSSPSGVRGVARYAHAVFSGYRSRLDGHLAAADLAALDRLLSEDHPEALRHRDLVLRSTRTAWAARRA</sequence>
<dbReference type="GO" id="GO:0032259">
    <property type="term" value="P:methylation"/>
    <property type="evidence" value="ECO:0007669"/>
    <property type="project" value="UniProtKB-KW"/>
</dbReference>
<accession>A0ABV5I6D4</accession>
<dbReference type="InterPro" id="IPR041698">
    <property type="entry name" value="Methyltransf_25"/>
</dbReference>
<evidence type="ECO:0000313" key="5">
    <source>
        <dbReference type="EMBL" id="MFB9199615.1"/>
    </source>
</evidence>
<feature type="domain" description="Methyltransferase" evidence="4">
    <location>
        <begin position="58"/>
        <end position="154"/>
    </location>
</feature>
<dbReference type="Gene3D" id="3.40.50.150">
    <property type="entry name" value="Vaccinia Virus protein VP39"/>
    <property type="match status" value="1"/>
</dbReference>
<feature type="region of interest" description="Disordered" evidence="3">
    <location>
        <begin position="1"/>
        <end position="21"/>
    </location>
</feature>
<proteinExistence type="predicted"/>
<dbReference type="Proteomes" id="UP001589647">
    <property type="component" value="Unassembled WGS sequence"/>
</dbReference>
<dbReference type="CDD" id="cd02440">
    <property type="entry name" value="AdoMet_MTases"/>
    <property type="match status" value="1"/>
</dbReference>
<dbReference type="Pfam" id="PF13649">
    <property type="entry name" value="Methyltransf_25"/>
    <property type="match status" value="1"/>
</dbReference>
<evidence type="ECO:0000256" key="3">
    <source>
        <dbReference type="SAM" id="MobiDB-lite"/>
    </source>
</evidence>
<gene>
    <name evidence="5" type="ORF">ACFFV7_00310</name>
</gene>
<comment type="caution">
    <text evidence="5">The sequence shown here is derived from an EMBL/GenBank/DDBJ whole genome shotgun (WGS) entry which is preliminary data.</text>
</comment>
<dbReference type="SUPFAM" id="SSF53335">
    <property type="entry name" value="S-adenosyl-L-methionine-dependent methyltransferases"/>
    <property type="match status" value="1"/>
</dbReference>
<reference evidence="5 6" key="1">
    <citation type="submission" date="2024-09" db="EMBL/GenBank/DDBJ databases">
        <authorList>
            <person name="Sun Q."/>
            <person name="Mori K."/>
        </authorList>
    </citation>
    <scope>NUCLEOTIDE SEQUENCE [LARGE SCALE GENOMIC DNA]</scope>
    <source>
        <strain evidence="5 6">CCM 3426</strain>
    </source>
</reference>
<evidence type="ECO:0000313" key="6">
    <source>
        <dbReference type="Proteomes" id="UP001589647"/>
    </source>
</evidence>
<dbReference type="RefSeq" id="WP_189645332.1">
    <property type="nucleotide sequence ID" value="NZ_BMRC01000001.1"/>
</dbReference>
<dbReference type="GO" id="GO:0008168">
    <property type="term" value="F:methyltransferase activity"/>
    <property type="evidence" value="ECO:0007669"/>
    <property type="project" value="UniProtKB-KW"/>
</dbReference>
<evidence type="ECO:0000256" key="2">
    <source>
        <dbReference type="ARBA" id="ARBA00022679"/>
    </source>
</evidence>
<dbReference type="EMBL" id="JBHMEI010000001">
    <property type="protein sequence ID" value="MFB9199615.1"/>
    <property type="molecule type" value="Genomic_DNA"/>
</dbReference>
<name>A0ABV5I6D4_9ACTN</name>
<evidence type="ECO:0000256" key="1">
    <source>
        <dbReference type="ARBA" id="ARBA00022603"/>
    </source>
</evidence>
<dbReference type="PANTHER" id="PTHR43861">
    <property type="entry name" value="TRANS-ACONITATE 2-METHYLTRANSFERASE-RELATED"/>
    <property type="match status" value="1"/>
</dbReference>
<keyword evidence="6" id="KW-1185">Reference proteome</keyword>
<dbReference type="PANTHER" id="PTHR43861:SF1">
    <property type="entry name" value="TRANS-ACONITATE 2-METHYLTRANSFERASE"/>
    <property type="match status" value="1"/>
</dbReference>
<keyword evidence="2" id="KW-0808">Transferase</keyword>